<gene>
    <name evidence="2" type="ORF">B0H63DRAFT_546141</name>
</gene>
<name>A0AAE0TW00_9PEZI</name>
<reference evidence="2" key="1">
    <citation type="journal article" date="2023" name="Mol. Phylogenet. Evol.">
        <title>Genome-scale phylogeny and comparative genomics of the fungal order Sordariales.</title>
        <authorList>
            <person name="Hensen N."/>
            <person name="Bonometti L."/>
            <person name="Westerberg I."/>
            <person name="Brannstrom I.O."/>
            <person name="Guillou S."/>
            <person name="Cros-Aarteil S."/>
            <person name="Calhoun S."/>
            <person name="Haridas S."/>
            <person name="Kuo A."/>
            <person name="Mondo S."/>
            <person name="Pangilinan J."/>
            <person name="Riley R."/>
            <person name="LaButti K."/>
            <person name="Andreopoulos B."/>
            <person name="Lipzen A."/>
            <person name="Chen C."/>
            <person name="Yan M."/>
            <person name="Daum C."/>
            <person name="Ng V."/>
            <person name="Clum A."/>
            <person name="Steindorff A."/>
            <person name="Ohm R.A."/>
            <person name="Martin F."/>
            <person name="Silar P."/>
            <person name="Natvig D.O."/>
            <person name="Lalanne C."/>
            <person name="Gautier V."/>
            <person name="Ament-Velasquez S.L."/>
            <person name="Kruys A."/>
            <person name="Hutchinson M.I."/>
            <person name="Powell A.J."/>
            <person name="Barry K."/>
            <person name="Miller A.N."/>
            <person name="Grigoriev I.V."/>
            <person name="Debuchy R."/>
            <person name="Gladieux P."/>
            <person name="Hiltunen Thoren M."/>
            <person name="Johannesson H."/>
        </authorList>
    </citation>
    <scope>NUCLEOTIDE SEQUENCE</scope>
    <source>
        <strain evidence="2">CBS 232.78</strain>
    </source>
</reference>
<protein>
    <submittedName>
        <fullName evidence="2">Uncharacterized protein</fullName>
    </submittedName>
</protein>
<feature type="non-terminal residue" evidence="2">
    <location>
        <position position="283"/>
    </location>
</feature>
<dbReference type="AlphaFoldDB" id="A0AAE0TW00"/>
<evidence type="ECO:0000256" key="1">
    <source>
        <dbReference type="SAM" id="MobiDB-lite"/>
    </source>
</evidence>
<proteinExistence type="predicted"/>
<feature type="region of interest" description="Disordered" evidence="1">
    <location>
        <begin position="238"/>
        <end position="283"/>
    </location>
</feature>
<reference evidence="2" key="2">
    <citation type="submission" date="2023-06" db="EMBL/GenBank/DDBJ databases">
        <authorList>
            <consortium name="Lawrence Berkeley National Laboratory"/>
            <person name="Haridas S."/>
            <person name="Hensen N."/>
            <person name="Bonometti L."/>
            <person name="Westerberg I."/>
            <person name="Brannstrom I.O."/>
            <person name="Guillou S."/>
            <person name="Cros-Aarteil S."/>
            <person name="Calhoun S."/>
            <person name="Kuo A."/>
            <person name="Mondo S."/>
            <person name="Pangilinan J."/>
            <person name="Riley R."/>
            <person name="LaButti K."/>
            <person name="Andreopoulos B."/>
            <person name="Lipzen A."/>
            <person name="Chen C."/>
            <person name="Yanf M."/>
            <person name="Daum C."/>
            <person name="Ng V."/>
            <person name="Clum A."/>
            <person name="Steindorff A."/>
            <person name="Ohm R."/>
            <person name="Martin F."/>
            <person name="Silar P."/>
            <person name="Natvig D."/>
            <person name="Lalanne C."/>
            <person name="Gautier V."/>
            <person name="Ament-velasquez S.L."/>
            <person name="Kruys A."/>
            <person name="Hutchinson M.I."/>
            <person name="Powell A.J."/>
            <person name="Barry K."/>
            <person name="Miller A.N."/>
            <person name="Grigoriev I.V."/>
            <person name="Debuchy R."/>
            <person name="Gladieux P."/>
            <person name="Thoren M.H."/>
            <person name="Johannesson H."/>
        </authorList>
    </citation>
    <scope>NUCLEOTIDE SEQUENCE</scope>
    <source>
        <strain evidence="2">CBS 232.78</strain>
    </source>
</reference>
<comment type="caution">
    <text evidence="2">The sequence shown here is derived from an EMBL/GenBank/DDBJ whole genome shotgun (WGS) entry which is preliminary data.</text>
</comment>
<sequence length="283" mass="32289">GKSASLTLQLFISLVRSLEDTRHSLHFCNHRTSAITALLQSPHFCNHRTSAITALLQSPHFCTHYAPQGVYTNDDTRQPTSLTGVHLCIKHIHPSRSTYLAPPPHTAYQFNKNVKAAMNFLMQEEKQALLSLGINMAVQAAMSPAAMNREQKQALLQYGINMAENQLRLRALRYMAAKNRSSPKGSAFLPPVWYRRSRETHWRPMAYIKDWVTGRVRPRTKIDDMVDAMSRERRARWIEERGRDLDDDGDDDDDDEDEVGDEESEESTEEDGDEDSEDDDGDE</sequence>
<dbReference type="EMBL" id="JAULSW010000005">
    <property type="protein sequence ID" value="KAK3381561.1"/>
    <property type="molecule type" value="Genomic_DNA"/>
</dbReference>
<accession>A0AAE0TW00</accession>
<dbReference type="InterPro" id="IPR016024">
    <property type="entry name" value="ARM-type_fold"/>
</dbReference>
<evidence type="ECO:0000313" key="2">
    <source>
        <dbReference type="EMBL" id="KAK3381561.1"/>
    </source>
</evidence>
<feature type="compositionally biased region" description="Acidic residues" evidence="1">
    <location>
        <begin position="245"/>
        <end position="283"/>
    </location>
</feature>
<evidence type="ECO:0000313" key="3">
    <source>
        <dbReference type="Proteomes" id="UP001285441"/>
    </source>
</evidence>
<dbReference type="Proteomes" id="UP001285441">
    <property type="component" value="Unassembled WGS sequence"/>
</dbReference>
<organism evidence="2 3">
    <name type="scientific">Podospora didyma</name>
    <dbReference type="NCBI Taxonomy" id="330526"/>
    <lineage>
        <taxon>Eukaryota</taxon>
        <taxon>Fungi</taxon>
        <taxon>Dikarya</taxon>
        <taxon>Ascomycota</taxon>
        <taxon>Pezizomycotina</taxon>
        <taxon>Sordariomycetes</taxon>
        <taxon>Sordariomycetidae</taxon>
        <taxon>Sordariales</taxon>
        <taxon>Podosporaceae</taxon>
        <taxon>Podospora</taxon>
    </lineage>
</organism>
<dbReference type="SUPFAM" id="SSF48371">
    <property type="entry name" value="ARM repeat"/>
    <property type="match status" value="1"/>
</dbReference>
<keyword evidence="3" id="KW-1185">Reference proteome</keyword>